<protein>
    <submittedName>
        <fullName evidence="2">Uncharacterized protein</fullName>
    </submittedName>
</protein>
<organism evidence="2 3">
    <name type="scientific">Waddlia chondrophila (strain ATCC VR-1470 / WSU 86-1044)</name>
    <dbReference type="NCBI Taxonomy" id="716544"/>
    <lineage>
        <taxon>Bacteria</taxon>
        <taxon>Pseudomonadati</taxon>
        <taxon>Chlamydiota</taxon>
        <taxon>Chlamydiia</taxon>
        <taxon>Parachlamydiales</taxon>
        <taxon>Waddliaceae</taxon>
        <taxon>Waddlia</taxon>
    </lineage>
</organism>
<sequence length="160" mass="18100">MTPFQGFKHGELTKIIHENPEVWSSLFFGPTIGKPREKEAVCHEVLAYLGYSLSEISTLHDCDFDIQKFMDQKGDETVEKTNKKAASVFVSPKEIPIPPSNSYKKASSLLSYVPSSSLENLPQSEDLSEEKSPRKKVSDPQQEPGIPDKEWDEVFSFFED</sequence>
<accession>D6YUG0</accession>
<dbReference type="AlphaFoldDB" id="D6YUG0"/>
<feature type="region of interest" description="Disordered" evidence="1">
    <location>
        <begin position="117"/>
        <end position="151"/>
    </location>
</feature>
<feature type="compositionally biased region" description="Basic and acidic residues" evidence="1">
    <location>
        <begin position="129"/>
        <end position="138"/>
    </location>
</feature>
<dbReference type="KEGG" id="wch:wcw_0399"/>
<reference evidence="2 3" key="1">
    <citation type="journal article" date="2010" name="PLoS ONE">
        <title>The Waddlia genome: a window into chlamydial biology.</title>
        <authorList>
            <person name="Bertelli C."/>
            <person name="Collyn F."/>
            <person name="Croxatto A."/>
            <person name="Ruckert C."/>
            <person name="Polkinghorne A."/>
            <person name="Kebbi-Beghdadi C."/>
            <person name="Goesmann A."/>
            <person name="Vaughan L."/>
            <person name="Greub G."/>
        </authorList>
    </citation>
    <scope>NUCLEOTIDE SEQUENCE [LARGE SCALE GENOMIC DNA]</scope>
    <source>
        <strain evidence="3">ATCC VR-1470 / WSU 86-1044</strain>
    </source>
</reference>
<evidence type="ECO:0000256" key="1">
    <source>
        <dbReference type="SAM" id="MobiDB-lite"/>
    </source>
</evidence>
<dbReference type="STRING" id="716544.wcw_0399"/>
<proteinExistence type="predicted"/>
<gene>
    <name evidence="2" type="ordered locus">wcw_0399</name>
</gene>
<evidence type="ECO:0000313" key="3">
    <source>
        <dbReference type="Proteomes" id="UP000001505"/>
    </source>
</evidence>
<keyword evidence="3" id="KW-1185">Reference proteome</keyword>
<name>D6YUG0_WADCW</name>
<dbReference type="Proteomes" id="UP000001505">
    <property type="component" value="Chromosome"/>
</dbReference>
<dbReference type="RefSeq" id="WP_013181499.1">
    <property type="nucleotide sequence ID" value="NC_014225.1"/>
</dbReference>
<evidence type="ECO:0000313" key="2">
    <source>
        <dbReference type="EMBL" id="ADI37771.1"/>
    </source>
</evidence>
<dbReference type="HOGENOM" id="CLU_1651476_0_0_0"/>
<dbReference type="EMBL" id="CP001928">
    <property type="protein sequence ID" value="ADI37771.1"/>
    <property type="molecule type" value="Genomic_DNA"/>
</dbReference>